<name>A0AAE0USL6_9TELE</name>
<organism evidence="1 2">
    <name type="scientific">Hemibagrus guttatus</name>
    <dbReference type="NCBI Taxonomy" id="175788"/>
    <lineage>
        <taxon>Eukaryota</taxon>
        <taxon>Metazoa</taxon>
        <taxon>Chordata</taxon>
        <taxon>Craniata</taxon>
        <taxon>Vertebrata</taxon>
        <taxon>Euteleostomi</taxon>
        <taxon>Actinopterygii</taxon>
        <taxon>Neopterygii</taxon>
        <taxon>Teleostei</taxon>
        <taxon>Ostariophysi</taxon>
        <taxon>Siluriformes</taxon>
        <taxon>Bagridae</taxon>
        <taxon>Hemibagrus</taxon>
    </lineage>
</organism>
<gene>
    <name evidence="1" type="ORF">QTP70_005684</name>
</gene>
<reference evidence="1" key="1">
    <citation type="submission" date="2023-06" db="EMBL/GenBank/DDBJ databases">
        <title>Male Hemibagrus guttatus genome.</title>
        <authorList>
            <person name="Bian C."/>
        </authorList>
    </citation>
    <scope>NUCLEOTIDE SEQUENCE</scope>
    <source>
        <strain evidence="1">Male_cb2023</strain>
        <tissue evidence="1">Muscle</tissue>
    </source>
</reference>
<dbReference type="Proteomes" id="UP001274896">
    <property type="component" value="Unassembled WGS sequence"/>
</dbReference>
<protein>
    <submittedName>
        <fullName evidence="1">Uncharacterized protein</fullName>
    </submittedName>
</protein>
<dbReference type="AlphaFoldDB" id="A0AAE0USL6"/>
<accession>A0AAE0USL6</accession>
<evidence type="ECO:0000313" key="1">
    <source>
        <dbReference type="EMBL" id="KAK3516180.1"/>
    </source>
</evidence>
<comment type="caution">
    <text evidence="1">The sequence shown here is derived from an EMBL/GenBank/DDBJ whole genome shotgun (WGS) entry which is preliminary data.</text>
</comment>
<evidence type="ECO:0000313" key="2">
    <source>
        <dbReference type="Proteomes" id="UP001274896"/>
    </source>
</evidence>
<keyword evidence="2" id="KW-1185">Reference proteome</keyword>
<proteinExistence type="predicted"/>
<dbReference type="EMBL" id="JAUCMX010000019">
    <property type="protein sequence ID" value="KAK3516180.1"/>
    <property type="molecule type" value="Genomic_DNA"/>
</dbReference>
<sequence length="111" mass="12438">MDLYAIIIERAVMNNAGYGQNFKQHTACIEITAFDELHADFRVPIDQGNPFHAVLRTLLHTNTQLGTKHCILGTSHKTFCFGEALSQSFSHHNLALVKFTPIFPATINLKN</sequence>